<keyword evidence="1" id="KW-0479">Metal-binding</keyword>
<feature type="chain" id="PRO_5012967351" evidence="3">
    <location>
        <begin position="23"/>
        <end position="574"/>
    </location>
</feature>
<evidence type="ECO:0000313" key="5">
    <source>
        <dbReference type="Proteomes" id="UP000216339"/>
    </source>
</evidence>
<dbReference type="OrthoDB" id="9812747at2"/>
<evidence type="ECO:0000256" key="1">
    <source>
        <dbReference type="ARBA" id="ARBA00022723"/>
    </source>
</evidence>
<keyword evidence="2 4" id="KW-0378">Hydrolase</keyword>
<dbReference type="Proteomes" id="UP000216339">
    <property type="component" value="Unassembled WGS sequence"/>
</dbReference>
<comment type="caution">
    <text evidence="4">The sequence shown here is derived from an EMBL/GenBank/DDBJ whole genome shotgun (WGS) entry which is preliminary data.</text>
</comment>
<dbReference type="GO" id="GO:0046872">
    <property type="term" value="F:metal ion binding"/>
    <property type="evidence" value="ECO:0007669"/>
    <property type="project" value="UniProtKB-KW"/>
</dbReference>
<gene>
    <name evidence="4" type="ORF">BSZ37_01020</name>
</gene>
<evidence type="ECO:0000313" key="4">
    <source>
        <dbReference type="EMBL" id="PAP75127.1"/>
    </source>
</evidence>
<dbReference type="RefSeq" id="WP_095508758.1">
    <property type="nucleotide sequence ID" value="NZ_MQWD01000001.1"/>
</dbReference>
<evidence type="ECO:0000256" key="2">
    <source>
        <dbReference type="ARBA" id="ARBA00022801"/>
    </source>
</evidence>
<dbReference type="EMBL" id="MQWD01000001">
    <property type="protein sequence ID" value="PAP75127.1"/>
    <property type="molecule type" value="Genomic_DNA"/>
</dbReference>
<dbReference type="Gene3D" id="3.30.540.30">
    <property type="match status" value="1"/>
</dbReference>
<name>A0A271IVH7_9BACT</name>
<protein>
    <submittedName>
        <fullName evidence="4">Zn-dependent hydrolase</fullName>
    </submittedName>
</protein>
<proteinExistence type="predicted"/>
<reference evidence="4 5" key="1">
    <citation type="submission" date="2016-11" db="EMBL/GenBank/DDBJ databases">
        <title>Study of marine rhodopsin-containing bacteria.</title>
        <authorList>
            <person name="Yoshizawa S."/>
            <person name="Kumagai Y."/>
            <person name="Kogure K."/>
        </authorList>
    </citation>
    <scope>NUCLEOTIDE SEQUENCE [LARGE SCALE GENOMIC DNA]</scope>
    <source>
        <strain evidence="4 5">SAORIC-28</strain>
    </source>
</reference>
<keyword evidence="5" id="KW-1185">Reference proteome</keyword>
<sequence>MKPFLCLLAAILIAGCELSAQVDGPSPTATTDGIEAASPEDSTLRDLLGQYTTVRLDADLSGLSDSTRAMLPHLIAAARAMDDVFWTQAYGDRDSLMSGLSEAAQRYVTINVGPWDRLDGNAPFLPGVDAKPLGSNLYPPDLTKDELMAAADLYPERDLTGLYTLVRRENGQLVGVPYHEAFADEFGRAAAHLRAAADLAQDSSLARYLRLRADALLTDDYQPSDLAWMDMRTNPLDVIIGPIETYEDGLAGYKAGAEAYVLVKDMAWSERLAGYARLLPALQRGLPVPDEYKTESPGTDADLGAYDVAFVAGEANAGSKTIAINLPNDEAVQLAKGSRRLQLKNVMRAKFDRILVPMAEVLIPEDQRDLVTFEAFFGNTMFHEVAHGLGIKNTIDGAGTVREALQDRYSALEEGKADVLGLYMVQQLIERGEWDEASLEEHYVTFVASIFRSIRFGAASAHGRANLVRLNFFEERGAIVPESTPEGTVWRVVPEQMSEAVEALAGRILTLQGDGDYDAVDTFVREYGRTTPALTASLDRVAEAGIPVDVVFEQGEDVLGLEPAAPGGASRSPR</sequence>
<dbReference type="PANTHER" id="PTHR23422">
    <property type="entry name" value="DIPEPTIDYL PEPTIDASE III-RELATED"/>
    <property type="match status" value="1"/>
</dbReference>
<feature type="signal peptide" evidence="3">
    <location>
        <begin position="1"/>
        <end position="22"/>
    </location>
</feature>
<dbReference type="Pfam" id="PF03571">
    <property type="entry name" value="Peptidase_M49"/>
    <property type="match status" value="1"/>
</dbReference>
<dbReference type="AlphaFoldDB" id="A0A271IVH7"/>
<dbReference type="GO" id="GO:0005737">
    <property type="term" value="C:cytoplasm"/>
    <property type="evidence" value="ECO:0007669"/>
    <property type="project" value="TreeGrafter"/>
</dbReference>
<organism evidence="4 5">
    <name type="scientific">Rubrivirga marina</name>
    <dbReference type="NCBI Taxonomy" id="1196024"/>
    <lineage>
        <taxon>Bacteria</taxon>
        <taxon>Pseudomonadati</taxon>
        <taxon>Rhodothermota</taxon>
        <taxon>Rhodothermia</taxon>
        <taxon>Rhodothermales</taxon>
        <taxon>Rubricoccaceae</taxon>
        <taxon>Rubrivirga</taxon>
    </lineage>
</organism>
<evidence type="ECO:0000256" key="3">
    <source>
        <dbReference type="SAM" id="SignalP"/>
    </source>
</evidence>
<dbReference type="InterPro" id="IPR039461">
    <property type="entry name" value="Peptidase_M49"/>
</dbReference>
<dbReference type="GO" id="GO:0008239">
    <property type="term" value="F:dipeptidyl-peptidase activity"/>
    <property type="evidence" value="ECO:0007669"/>
    <property type="project" value="TreeGrafter"/>
</dbReference>
<dbReference type="PANTHER" id="PTHR23422:SF9">
    <property type="entry name" value="ZN-DEPENDENT HYDROLASE"/>
    <property type="match status" value="1"/>
</dbReference>
<dbReference type="PROSITE" id="PS51257">
    <property type="entry name" value="PROKAR_LIPOPROTEIN"/>
    <property type="match status" value="1"/>
</dbReference>
<keyword evidence="3" id="KW-0732">Signal</keyword>
<accession>A0A271IVH7</accession>